<dbReference type="SUPFAM" id="SSF63882">
    <property type="entry name" value="MoeA N-terminal region -like"/>
    <property type="match status" value="1"/>
</dbReference>
<keyword evidence="2" id="KW-0501">Molybdenum cofactor biosynthesis</keyword>
<organism evidence="4">
    <name type="scientific">marine sediment metagenome</name>
    <dbReference type="NCBI Taxonomy" id="412755"/>
    <lineage>
        <taxon>unclassified sequences</taxon>
        <taxon>metagenomes</taxon>
        <taxon>ecological metagenomes</taxon>
    </lineage>
</organism>
<feature type="non-terminal residue" evidence="4">
    <location>
        <position position="131"/>
    </location>
</feature>
<dbReference type="GO" id="GO:0006777">
    <property type="term" value="P:Mo-molybdopterin cofactor biosynthetic process"/>
    <property type="evidence" value="ECO:0007669"/>
    <property type="project" value="UniProtKB-KW"/>
</dbReference>
<dbReference type="FunFam" id="2.170.190.11:FF:000001">
    <property type="entry name" value="Molybdopterin molybdenumtransferase"/>
    <property type="match status" value="1"/>
</dbReference>
<comment type="pathway">
    <text evidence="1">Cofactor biosynthesis; molybdopterin biosynthesis.</text>
</comment>
<proteinExistence type="predicted"/>
<evidence type="ECO:0000256" key="2">
    <source>
        <dbReference type="ARBA" id="ARBA00023150"/>
    </source>
</evidence>
<evidence type="ECO:0000259" key="3">
    <source>
        <dbReference type="Pfam" id="PF03453"/>
    </source>
</evidence>
<reference evidence="4" key="1">
    <citation type="journal article" date="2014" name="Front. Microbiol.">
        <title>High frequency of phylogenetically diverse reductive dehalogenase-homologous genes in deep subseafloor sedimentary metagenomes.</title>
        <authorList>
            <person name="Kawai M."/>
            <person name="Futagami T."/>
            <person name="Toyoda A."/>
            <person name="Takaki Y."/>
            <person name="Nishi S."/>
            <person name="Hori S."/>
            <person name="Arai W."/>
            <person name="Tsubouchi T."/>
            <person name="Morono Y."/>
            <person name="Uchiyama I."/>
            <person name="Ito T."/>
            <person name="Fujiyama A."/>
            <person name="Inagaki F."/>
            <person name="Takami H."/>
        </authorList>
    </citation>
    <scope>NUCLEOTIDE SEQUENCE</scope>
    <source>
        <strain evidence="4">Expedition CK06-06</strain>
    </source>
</reference>
<dbReference type="InterPro" id="IPR038987">
    <property type="entry name" value="MoeA-like"/>
</dbReference>
<dbReference type="PANTHER" id="PTHR10192:SF5">
    <property type="entry name" value="GEPHYRIN"/>
    <property type="match status" value="1"/>
</dbReference>
<feature type="domain" description="MoeA N-terminal and linker" evidence="3">
    <location>
        <begin position="8"/>
        <end position="117"/>
    </location>
</feature>
<sequence>MRQASAMVSYEEAFRTVMQAAIRLGDERVAMDAARGRVLAADVVSDVDMPPFNKAAMDGYACRREDLGNELTIVETVAAGSVPGKSIGPNQCAKIMTGAVVPEGADCVVMVEYTENPSETTMRFTGDDTED</sequence>
<dbReference type="GO" id="GO:0061599">
    <property type="term" value="F:molybdopterin molybdotransferase activity"/>
    <property type="evidence" value="ECO:0007669"/>
    <property type="project" value="TreeGrafter"/>
</dbReference>
<protein>
    <recommendedName>
        <fullName evidence="3">MoeA N-terminal and linker domain-containing protein</fullName>
    </recommendedName>
</protein>
<comment type="caution">
    <text evidence="4">The sequence shown here is derived from an EMBL/GenBank/DDBJ whole genome shotgun (WGS) entry which is preliminary data.</text>
</comment>
<dbReference type="AlphaFoldDB" id="X0YGB0"/>
<evidence type="ECO:0000313" key="4">
    <source>
        <dbReference type="EMBL" id="GAG35861.1"/>
    </source>
</evidence>
<dbReference type="EMBL" id="BARS01048378">
    <property type="protein sequence ID" value="GAG35861.1"/>
    <property type="molecule type" value="Genomic_DNA"/>
</dbReference>
<gene>
    <name evidence="4" type="ORF">S01H1_72523</name>
</gene>
<dbReference type="Pfam" id="PF03453">
    <property type="entry name" value="MoeA_N"/>
    <property type="match status" value="1"/>
</dbReference>
<evidence type="ECO:0000256" key="1">
    <source>
        <dbReference type="ARBA" id="ARBA00005046"/>
    </source>
</evidence>
<dbReference type="Gene3D" id="3.90.105.10">
    <property type="entry name" value="Molybdopterin biosynthesis moea protein, domain 2"/>
    <property type="match status" value="1"/>
</dbReference>
<dbReference type="InterPro" id="IPR036135">
    <property type="entry name" value="MoeA_linker/N_sf"/>
</dbReference>
<dbReference type="InterPro" id="IPR005110">
    <property type="entry name" value="MoeA_linker/N"/>
</dbReference>
<dbReference type="GO" id="GO:0005829">
    <property type="term" value="C:cytosol"/>
    <property type="evidence" value="ECO:0007669"/>
    <property type="project" value="TreeGrafter"/>
</dbReference>
<name>X0YGB0_9ZZZZ</name>
<dbReference type="Gene3D" id="2.170.190.11">
    <property type="entry name" value="Molybdopterin biosynthesis moea protein, domain 3"/>
    <property type="match status" value="1"/>
</dbReference>
<dbReference type="PANTHER" id="PTHR10192">
    <property type="entry name" value="MOLYBDOPTERIN BIOSYNTHESIS PROTEIN"/>
    <property type="match status" value="1"/>
</dbReference>
<accession>X0YGB0</accession>